<evidence type="ECO:0000313" key="1">
    <source>
        <dbReference type="EMBL" id="PIL28329.1"/>
    </source>
</evidence>
<proteinExistence type="predicted"/>
<reference evidence="1 2" key="1">
    <citation type="journal article" date="2015" name="Sci. Rep.">
        <title>Chromosome-level genome map provides insights into diverse defense mechanisms in the medicinal fungus Ganoderma sinense.</title>
        <authorList>
            <person name="Zhu Y."/>
            <person name="Xu J."/>
            <person name="Sun C."/>
            <person name="Zhou S."/>
            <person name="Xu H."/>
            <person name="Nelson D.R."/>
            <person name="Qian J."/>
            <person name="Song J."/>
            <person name="Luo H."/>
            <person name="Xiang L."/>
            <person name="Li Y."/>
            <person name="Xu Z."/>
            <person name="Ji A."/>
            <person name="Wang L."/>
            <person name="Lu S."/>
            <person name="Hayward A."/>
            <person name="Sun W."/>
            <person name="Li X."/>
            <person name="Schwartz D.C."/>
            <person name="Wang Y."/>
            <person name="Chen S."/>
        </authorList>
    </citation>
    <scope>NUCLEOTIDE SEQUENCE [LARGE SCALE GENOMIC DNA]</scope>
    <source>
        <strain evidence="1 2">ZZ0214-1</strain>
    </source>
</reference>
<evidence type="ECO:0000313" key="2">
    <source>
        <dbReference type="Proteomes" id="UP000230002"/>
    </source>
</evidence>
<dbReference type="Proteomes" id="UP000230002">
    <property type="component" value="Unassembled WGS sequence"/>
</dbReference>
<organism evidence="1 2">
    <name type="scientific">Ganoderma sinense ZZ0214-1</name>
    <dbReference type="NCBI Taxonomy" id="1077348"/>
    <lineage>
        <taxon>Eukaryota</taxon>
        <taxon>Fungi</taxon>
        <taxon>Dikarya</taxon>
        <taxon>Basidiomycota</taxon>
        <taxon>Agaricomycotina</taxon>
        <taxon>Agaricomycetes</taxon>
        <taxon>Polyporales</taxon>
        <taxon>Polyporaceae</taxon>
        <taxon>Ganoderma</taxon>
    </lineage>
</organism>
<name>A0A2G8S3H8_9APHY</name>
<dbReference type="OrthoDB" id="2758564at2759"/>
<protein>
    <submittedName>
        <fullName evidence="1">Uncharacterized protein</fullName>
    </submittedName>
</protein>
<keyword evidence="2" id="KW-1185">Reference proteome</keyword>
<accession>A0A2G8S3H8</accession>
<dbReference type="AlphaFoldDB" id="A0A2G8S3H8"/>
<comment type="caution">
    <text evidence="1">The sequence shown here is derived from an EMBL/GenBank/DDBJ whole genome shotgun (WGS) entry which is preliminary data.</text>
</comment>
<gene>
    <name evidence="1" type="ORF">GSI_09480</name>
</gene>
<dbReference type="EMBL" id="AYKW01000024">
    <property type="protein sequence ID" value="PIL28329.1"/>
    <property type="molecule type" value="Genomic_DNA"/>
</dbReference>
<sequence length="173" mass="19512">MTFERYDKDEERYKPLDDSDSGTLKFGDDGLLVWPTDKNKEIDATYQDTPCDLKNPQVPYYVPNSGWMRVIYKFASGLGKVVEVTGPINHFFGQPNPVTYKHTKDKEGLIFVGDPDILRGDVDAIFGLNFFQSMFVALHKPSASEAPPFVTLAPQWDSQVVQFSPRRKEGSGV</sequence>